<evidence type="ECO:0000313" key="3">
    <source>
        <dbReference type="Proteomes" id="UP000789759"/>
    </source>
</evidence>
<dbReference type="InterPro" id="IPR046700">
    <property type="entry name" value="DUF6570"/>
</dbReference>
<organism evidence="2 3">
    <name type="scientific">Cetraspora pellucida</name>
    <dbReference type="NCBI Taxonomy" id="1433469"/>
    <lineage>
        <taxon>Eukaryota</taxon>
        <taxon>Fungi</taxon>
        <taxon>Fungi incertae sedis</taxon>
        <taxon>Mucoromycota</taxon>
        <taxon>Glomeromycotina</taxon>
        <taxon>Glomeromycetes</taxon>
        <taxon>Diversisporales</taxon>
        <taxon>Gigasporaceae</taxon>
        <taxon>Cetraspora</taxon>
    </lineage>
</organism>
<feature type="domain" description="DUF6570" evidence="1">
    <location>
        <begin position="112"/>
        <end position="188"/>
    </location>
</feature>
<proteinExistence type="predicted"/>
<comment type="caution">
    <text evidence="2">The sequence shown here is derived from an EMBL/GenBank/DDBJ whole genome shotgun (WGS) entry which is preliminary data.</text>
</comment>
<accession>A0A9N9CYK7</accession>
<name>A0A9N9CYK7_9GLOM</name>
<dbReference type="Pfam" id="PF20209">
    <property type="entry name" value="DUF6570"/>
    <property type="match status" value="1"/>
</dbReference>
<dbReference type="EMBL" id="CAJVQA010005269">
    <property type="protein sequence ID" value="CAG8616750.1"/>
    <property type="molecule type" value="Genomic_DNA"/>
</dbReference>
<feature type="non-terminal residue" evidence="2">
    <location>
        <position position="1"/>
    </location>
</feature>
<sequence>MQPMEKKRDAETIEEREMGIECKCNKRQKKINTETVEEREKRLARKNVEILEKQETHIENNHESELSESDKKLLNTFYKIIVKTRNEYCLTCEEHFLSIILYQGECQRCYKEKAPKKFSIENNMNPGDIPQELQNLTNIEDMLIVQVFPVVSVYNLCGGQYAYWGNVINFFQDIQSFITRLPHHPSLLNMLIINNPFYHNIDIDENILQLLPENGSIIEQFPQISNNDNLNDEKELHEDNETMKIINLQNKYQPPVIEWPNIEHIPIDKFNTPEYIACAFSALYPYGIADLHSPRIKKVQLAEYFQHLLKYKDALQCGQVYVKQNLEDGQLMAEEIQELLQSNTNITNHLESQGMVFFTFISADLQWPELHDLMPNSENPVDGESDKEAAKFLVPKWNLIDWWFCFEWQHRGSAHIHRIGIRGDALNAKLNKIKADENLMQDILQYIDTLITTINLDINAPIPNKHPCQKRMEYCKADLQDYVELVNKLQRHMRC</sequence>
<gene>
    <name evidence="2" type="ORF">CPELLU_LOCUS7716</name>
</gene>
<protein>
    <submittedName>
        <fullName evidence="2">6262_t:CDS:1</fullName>
    </submittedName>
</protein>
<keyword evidence="3" id="KW-1185">Reference proteome</keyword>
<dbReference type="OrthoDB" id="2372507at2759"/>
<dbReference type="Proteomes" id="UP000789759">
    <property type="component" value="Unassembled WGS sequence"/>
</dbReference>
<evidence type="ECO:0000259" key="1">
    <source>
        <dbReference type="Pfam" id="PF20209"/>
    </source>
</evidence>
<reference evidence="2" key="1">
    <citation type="submission" date="2021-06" db="EMBL/GenBank/DDBJ databases">
        <authorList>
            <person name="Kallberg Y."/>
            <person name="Tangrot J."/>
            <person name="Rosling A."/>
        </authorList>
    </citation>
    <scope>NUCLEOTIDE SEQUENCE</scope>
    <source>
        <strain evidence="2">FL966</strain>
    </source>
</reference>
<dbReference type="AlphaFoldDB" id="A0A9N9CYK7"/>
<evidence type="ECO:0000313" key="2">
    <source>
        <dbReference type="EMBL" id="CAG8616750.1"/>
    </source>
</evidence>